<reference evidence="3" key="2">
    <citation type="journal article" date="2021" name="PeerJ">
        <title>Extensive microbial diversity within the chicken gut microbiome revealed by metagenomics and culture.</title>
        <authorList>
            <person name="Gilroy R."/>
            <person name="Ravi A."/>
            <person name="Getino M."/>
            <person name="Pursley I."/>
            <person name="Horton D.L."/>
            <person name="Alikhan N.F."/>
            <person name="Baker D."/>
            <person name="Gharbi K."/>
            <person name="Hall N."/>
            <person name="Watson M."/>
            <person name="Adriaenssens E.M."/>
            <person name="Foster-Nyarko E."/>
            <person name="Jarju S."/>
            <person name="Secka A."/>
            <person name="Antonio M."/>
            <person name="Oren A."/>
            <person name="Chaudhuri R.R."/>
            <person name="La Ragione R."/>
            <person name="Hildebrand F."/>
            <person name="Pallen M.J."/>
        </authorList>
    </citation>
    <scope>NUCLEOTIDE SEQUENCE</scope>
    <source>
        <strain evidence="3">11159</strain>
    </source>
</reference>
<organism evidence="3 4">
    <name type="scientific">Candidatus Onthovivens merdipullorum</name>
    <dbReference type="NCBI Taxonomy" id="2840889"/>
    <lineage>
        <taxon>Bacteria</taxon>
        <taxon>Bacillati</taxon>
        <taxon>Bacillota</taxon>
        <taxon>Bacilli</taxon>
        <taxon>Bacillales</taxon>
        <taxon>Candidatus Onthovivens</taxon>
    </lineage>
</organism>
<protein>
    <submittedName>
        <fullName evidence="3">Damage repair protein</fullName>
    </submittedName>
</protein>
<dbReference type="PANTHER" id="PTHR11076:SF35">
    <property type="entry name" value="DNA REPAIR PROTEIN HOMOLOG YOBH"/>
    <property type="match status" value="1"/>
</dbReference>
<dbReference type="Gene3D" id="1.10.150.20">
    <property type="entry name" value="5' to 3' exonuclease, C-terminal subdomain"/>
    <property type="match status" value="1"/>
</dbReference>
<dbReference type="Pfam" id="PF00817">
    <property type="entry name" value="IMS"/>
    <property type="match status" value="1"/>
</dbReference>
<dbReference type="SUPFAM" id="SSF56672">
    <property type="entry name" value="DNA/RNA polymerases"/>
    <property type="match status" value="1"/>
</dbReference>
<comment type="caution">
    <text evidence="3">The sequence shown here is derived from an EMBL/GenBank/DDBJ whole genome shotgun (WGS) entry which is preliminary data.</text>
</comment>
<dbReference type="InterPro" id="IPR036775">
    <property type="entry name" value="DNA_pol_Y-fam_lit_finger_sf"/>
</dbReference>
<evidence type="ECO:0000313" key="3">
    <source>
        <dbReference type="EMBL" id="MBO8428026.1"/>
    </source>
</evidence>
<dbReference type="SUPFAM" id="SSF100879">
    <property type="entry name" value="Lesion bypass DNA polymerase (Y-family), little finger domain"/>
    <property type="match status" value="1"/>
</dbReference>
<dbReference type="GO" id="GO:0042276">
    <property type="term" value="P:error-prone translesion synthesis"/>
    <property type="evidence" value="ECO:0007669"/>
    <property type="project" value="TreeGrafter"/>
</dbReference>
<dbReference type="Gene3D" id="3.30.1490.100">
    <property type="entry name" value="DNA polymerase, Y-family, little finger domain"/>
    <property type="match status" value="1"/>
</dbReference>
<feature type="domain" description="UmuC" evidence="2">
    <location>
        <begin position="5"/>
        <end position="194"/>
    </location>
</feature>
<dbReference type="Gene3D" id="3.40.1170.60">
    <property type="match status" value="1"/>
</dbReference>
<dbReference type="GO" id="GO:0009432">
    <property type="term" value="P:SOS response"/>
    <property type="evidence" value="ECO:0007669"/>
    <property type="project" value="TreeGrafter"/>
</dbReference>
<dbReference type="InterPro" id="IPR043502">
    <property type="entry name" value="DNA/RNA_pol_sf"/>
</dbReference>
<dbReference type="AlphaFoldDB" id="A0A9D9DKC3"/>
<gene>
    <name evidence="3" type="ORF">IAC58_05750</name>
</gene>
<dbReference type="InterPro" id="IPR043128">
    <property type="entry name" value="Rev_trsase/Diguanyl_cyclase"/>
</dbReference>
<dbReference type="GO" id="GO:0003887">
    <property type="term" value="F:DNA-directed DNA polymerase activity"/>
    <property type="evidence" value="ECO:0007669"/>
    <property type="project" value="UniProtKB-KW"/>
</dbReference>
<dbReference type="Proteomes" id="UP000823613">
    <property type="component" value="Unassembled WGS sequence"/>
</dbReference>
<accession>A0A9D9DKC3</accession>
<dbReference type="Gene3D" id="3.30.70.270">
    <property type="match status" value="1"/>
</dbReference>
<comment type="similarity">
    <text evidence="1">Belongs to the DNA polymerase type-Y family.</text>
</comment>
<dbReference type="InterPro" id="IPR017961">
    <property type="entry name" value="DNA_pol_Y-fam_little_finger"/>
</dbReference>
<dbReference type="InterPro" id="IPR001126">
    <property type="entry name" value="UmuC"/>
</dbReference>
<dbReference type="PANTHER" id="PTHR11076">
    <property type="entry name" value="DNA REPAIR POLYMERASE UMUC / TRANSFERASE FAMILY MEMBER"/>
    <property type="match status" value="1"/>
</dbReference>
<dbReference type="GO" id="GO:0003684">
    <property type="term" value="F:damaged DNA binding"/>
    <property type="evidence" value="ECO:0007669"/>
    <property type="project" value="InterPro"/>
</dbReference>
<proteinExistence type="inferred from homology"/>
<dbReference type="GO" id="GO:0005829">
    <property type="term" value="C:cytosol"/>
    <property type="evidence" value="ECO:0007669"/>
    <property type="project" value="TreeGrafter"/>
</dbReference>
<reference evidence="3" key="1">
    <citation type="submission" date="2020-10" db="EMBL/GenBank/DDBJ databases">
        <authorList>
            <person name="Gilroy R."/>
        </authorList>
    </citation>
    <scope>NUCLEOTIDE SEQUENCE</scope>
    <source>
        <strain evidence="3">11159</strain>
    </source>
</reference>
<dbReference type="EMBL" id="JADIMY010000116">
    <property type="protein sequence ID" value="MBO8428026.1"/>
    <property type="molecule type" value="Genomic_DNA"/>
</dbReference>
<evidence type="ECO:0000256" key="1">
    <source>
        <dbReference type="ARBA" id="ARBA00010945"/>
    </source>
</evidence>
<dbReference type="GO" id="GO:0006281">
    <property type="term" value="P:DNA repair"/>
    <property type="evidence" value="ECO:0007669"/>
    <property type="project" value="InterPro"/>
</dbReference>
<evidence type="ECO:0000259" key="2">
    <source>
        <dbReference type="PROSITE" id="PS50173"/>
    </source>
</evidence>
<dbReference type="InterPro" id="IPR050116">
    <property type="entry name" value="DNA_polymerase-Y"/>
</dbReference>
<dbReference type="Pfam" id="PF11799">
    <property type="entry name" value="IMS_C"/>
    <property type="match status" value="1"/>
</dbReference>
<sequence>MEKEFAVFDLKAYYASFECVERGLDPFTTPLVVSDTTRRESTIVLSVSPYLKSLGVPSRCRRRDLPDIKGMIYAIPQMEKYVKRSADIVSLFLDYFGEDDIHVYSIDELFVYLTPYLRLYKKDSLSLCKDLQKKIFDTYKLTMTCGIGPNMFLAKVCDDIDAKNAKGFIARWTKDNFKEKLWAISPLDKMWGISKGYTKRLNDLGIYSIYDLAHADKEMLISKLGVMGEELYEHANGIDDTDIREKYIPVNKNLSLGQVLMKDYTIEETLLIIKEMTDDLAFRMRHLGLETKKVHLYIRYSFATDGGFTHQIDMMEPTSNNFEIYKGLEYLFLKYVNKKAFIRQVGISFSNLTNKKNHQLSIFTSLENYDKNNKIYEALDEIQDKYGKNAILRVDSLKRYSTAKDRHNQIGGHRK</sequence>
<evidence type="ECO:0000313" key="4">
    <source>
        <dbReference type="Proteomes" id="UP000823613"/>
    </source>
</evidence>
<name>A0A9D9DKC3_9BACL</name>
<dbReference type="PROSITE" id="PS50173">
    <property type="entry name" value="UMUC"/>
    <property type="match status" value="1"/>
</dbReference>